<keyword evidence="2" id="KW-1185">Reference proteome</keyword>
<proteinExistence type="predicted"/>
<dbReference type="AlphaFoldDB" id="A0A5J4G0Q3"/>
<protein>
    <submittedName>
        <fullName evidence="1">Uncharacterized protein</fullName>
    </submittedName>
</protein>
<dbReference type="Proteomes" id="UP000326994">
    <property type="component" value="Unassembled WGS sequence"/>
</dbReference>
<evidence type="ECO:0000313" key="2">
    <source>
        <dbReference type="Proteomes" id="UP000326994"/>
    </source>
</evidence>
<accession>A0A5J4G0Q3</accession>
<dbReference type="EMBL" id="BKCF01000007">
    <property type="protein sequence ID" value="GEQ87328.1"/>
    <property type="molecule type" value="Genomic_DNA"/>
</dbReference>
<organism evidence="1 2">
    <name type="scientific">Patiriisocius marinistellae</name>
    <dbReference type="NCBI Taxonomy" id="2494560"/>
    <lineage>
        <taxon>Bacteria</taxon>
        <taxon>Pseudomonadati</taxon>
        <taxon>Bacteroidota</taxon>
        <taxon>Flavobacteriia</taxon>
        <taxon>Flavobacteriales</taxon>
        <taxon>Flavobacteriaceae</taxon>
        <taxon>Patiriisocius</taxon>
    </lineage>
</organism>
<dbReference type="InterPro" id="IPR008969">
    <property type="entry name" value="CarboxyPept-like_regulatory"/>
</dbReference>
<gene>
    <name evidence="1" type="ORF">ULMS_28360</name>
</gene>
<dbReference type="SUPFAM" id="SSF49464">
    <property type="entry name" value="Carboxypeptidase regulatory domain-like"/>
    <property type="match status" value="1"/>
</dbReference>
<evidence type="ECO:0000313" key="1">
    <source>
        <dbReference type="EMBL" id="GEQ87328.1"/>
    </source>
</evidence>
<comment type="caution">
    <text evidence="1">The sequence shown here is derived from an EMBL/GenBank/DDBJ whole genome shotgun (WGS) entry which is preliminary data.</text>
</comment>
<sequence length="219" mass="25004">MSSLLSSCFKDTTDEGGIETRLYGSVLDTNNNIPVTNLKIRIAEYNDVPNIAPGNQEDFIQFIDSTTTDSNGNYDVTFTNSGLGDTYYITAITNDSIYAIESSSIEFDELGEDLQFDFRLLHLYPMNLTVKLDTDVQYTPIRMRPEYTGLGELNKLKFVDVDYSRSIYTDKNTSELIRFTRRDTLTGDYQIAEVIIPETNTTSATQFDIFLREEDFRDQ</sequence>
<name>A0A5J4G0Q3_9FLAO</name>
<reference evidence="1 2" key="1">
    <citation type="submission" date="2019-08" db="EMBL/GenBank/DDBJ databases">
        <title>Ulvibacter marinistellae sp. nov., isolated from a starfish, Patiria pectinifera.</title>
        <authorList>
            <person name="Kawano K."/>
            <person name="Ushijima N."/>
            <person name="Kihara M."/>
            <person name="Itoh H."/>
        </authorList>
    </citation>
    <scope>NUCLEOTIDE SEQUENCE [LARGE SCALE GENOMIC DNA]</scope>
    <source>
        <strain evidence="1 2">KK4</strain>
    </source>
</reference>